<dbReference type="InterPro" id="IPR014710">
    <property type="entry name" value="RmlC-like_jellyroll"/>
</dbReference>
<dbReference type="Proteomes" id="UP000183410">
    <property type="component" value="Unassembled WGS sequence"/>
</dbReference>
<dbReference type="InterPro" id="IPR018490">
    <property type="entry name" value="cNMP-bd_dom_sf"/>
</dbReference>
<dbReference type="Pfam" id="PF13545">
    <property type="entry name" value="HTH_Crp_2"/>
    <property type="match status" value="1"/>
</dbReference>
<feature type="domain" description="HTH crp-type" evidence="6">
    <location>
        <begin position="157"/>
        <end position="230"/>
    </location>
</feature>
<gene>
    <name evidence="7" type="ORF">SAMN04487969_101989</name>
</gene>
<dbReference type="Pfam" id="PF00027">
    <property type="entry name" value="cNMP_binding"/>
    <property type="match status" value="1"/>
</dbReference>
<evidence type="ECO:0000313" key="7">
    <source>
        <dbReference type="EMBL" id="SFE26780.1"/>
    </source>
</evidence>
<keyword evidence="4" id="KW-0804">Transcription</keyword>
<dbReference type="PROSITE" id="PS51063">
    <property type="entry name" value="HTH_CRP_2"/>
    <property type="match status" value="1"/>
</dbReference>
<dbReference type="CDD" id="cd00038">
    <property type="entry name" value="CAP_ED"/>
    <property type="match status" value="1"/>
</dbReference>
<dbReference type="PROSITE" id="PS00042">
    <property type="entry name" value="HTH_CRP_1"/>
    <property type="match status" value="1"/>
</dbReference>
<evidence type="ECO:0000259" key="6">
    <source>
        <dbReference type="PROSITE" id="PS51063"/>
    </source>
</evidence>
<name>A0A1I1Z8V9_9BACL</name>
<evidence type="ECO:0000256" key="4">
    <source>
        <dbReference type="ARBA" id="ARBA00023163"/>
    </source>
</evidence>
<dbReference type="SUPFAM" id="SSF46785">
    <property type="entry name" value="Winged helix' DNA-binding domain"/>
    <property type="match status" value="1"/>
</dbReference>
<dbReference type="InterPro" id="IPR012318">
    <property type="entry name" value="HTH_CRP"/>
</dbReference>
<dbReference type="Gene3D" id="2.60.120.10">
    <property type="entry name" value="Jelly Rolls"/>
    <property type="match status" value="1"/>
</dbReference>
<dbReference type="RefSeq" id="WP_052736962.1">
    <property type="nucleotide sequence ID" value="NZ_FONN01000001.1"/>
</dbReference>
<dbReference type="PANTHER" id="PTHR24567">
    <property type="entry name" value="CRP FAMILY TRANSCRIPTIONAL REGULATORY PROTEIN"/>
    <property type="match status" value="1"/>
</dbReference>
<dbReference type="Gene3D" id="1.10.10.10">
    <property type="entry name" value="Winged helix-like DNA-binding domain superfamily/Winged helix DNA-binding domain"/>
    <property type="match status" value="1"/>
</dbReference>
<dbReference type="SUPFAM" id="SSF51206">
    <property type="entry name" value="cAMP-binding domain-like"/>
    <property type="match status" value="1"/>
</dbReference>
<evidence type="ECO:0000313" key="8">
    <source>
        <dbReference type="Proteomes" id="UP000183410"/>
    </source>
</evidence>
<dbReference type="PRINTS" id="PR00034">
    <property type="entry name" value="HTHCRP"/>
</dbReference>
<accession>A0A1I1Z8V9</accession>
<proteinExistence type="predicted"/>
<keyword evidence="1" id="KW-0805">Transcription regulation</keyword>
<evidence type="ECO:0000256" key="3">
    <source>
        <dbReference type="ARBA" id="ARBA00023159"/>
    </source>
</evidence>
<evidence type="ECO:0000259" key="5">
    <source>
        <dbReference type="PROSITE" id="PS50042"/>
    </source>
</evidence>
<organism evidence="7 8">
    <name type="scientific">Paenibacillus algorifonticola</name>
    <dbReference type="NCBI Taxonomy" id="684063"/>
    <lineage>
        <taxon>Bacteria</taxon>
        <taxon>Bacillati</taxon>
        <taxon>Bacillota</taxon>
        <taxon>Bacilli</taxon>
        <taxon>Bacillales</taxon>
        <taxon>Paenibacillaceae</taxon>
        <taxon>Paenibacillus</taxon>
    </lineage>
</organism>
<dbReference type="GO" id="GO:0003700">
    <property type="term" value="F:DNA-binding transcription factor activity"/>
    <property type="evidence" value="ECO:0007669"/>
    <property type="project" value="InterPro"/>
</dbReference>
<dbReference type="InterPro" id="IPR036390">
    <property type="entry name" value="WH_DNA-bd_sf"/>
</dbReference>
<evidence type="ECO:0000256" key="1">
    <source>
        <dbReference type="ARBA" id="ARBA00023015"/>
    </source>
</evidence>
<reference evidence="8" key="1">
    <citation type="submission" date="2016-10" db="EMBL/GenBank/DDBJ databases">
        <authorList>
            <person name="Varghese N."/>
            <person name="Submissions S."/>
        </authorList>
    </citation>
    <scope>NUCLEOTIDE SEQUENCE [LARGE SCALE GENOMIC DNA]</scope>
    <source>
        <strain evidence="8">CGMCC 1.10223</strain>
    </source>
</reference>
<dbReference type="InterPro" id="IPR036388">
    <property type="entry name" value="WH-like_DNA-bd_sf"/>
</dbReference>
<sequence>MSANSSNEQGSFARPAISQGEGIAAFFAPADLERLTERMSMHRYEAGNHLFWEGDAASYHYLIVSGRIKLTRMMADGKSLTLSFAGHGDFLGEYGGEGQLLHGMSAEATEDVVAGLIASDELELLLNANGSMAVSFAKWLGMMQQISQSKLRDLTQFGKLGALASTLIRLSNMYGVLRPEGLHLDIRLTNNELAELIGATRESVNRMLAALKDEEVIKVVRGEIIILKLDELRTHCECPTAPTCAKGVCRL</sequence>
<dbReference type="GO" id="GO:0003677">
    <property type="term" value="F:DNA binding"/>
    <property type="evidence" value="ECO:0007669"/>
    <property type="project" value="UniProtKB-KW"/>
</dbReference>
<dbReference type="CDD" id="cd00092">
    <property type="entry name" value="HTH_CRP"/>
    <property type="match status" value="1"/>
</dbReference>
<dbReference type="GO" id="GO:0005829">
    <property type="term" value="C:cytosol"/>
    <property type="evidence" value="ECO:0007669"/>
    <property type="project" value="TreeGrafter"/>
</dbReference>
<protein>
    <submittedName>
        <fullName evidence="7">CRP/FNR family transcriptional regulator, anaerobic regulatory protein</fullName>
    </submittedName>
</protein>
<dbReference type="InterPro" id="IPR018335">
    <property type="entry name" value="Tscrpt_reg_HTH_Crp-type_CS"/>
</dbReference>
<dbReference type="EMBL" id="FONN01000001">
    <property type="protein sequence ID" value="SFE26780.1"/>
    <property type="molecule type" value="Genomic_DNA"/>
</dbReference>
<dbReference type="SMART" id="SM00419">
    <property type="entry name" value="HTH_CRP"/>
    <property type="match status" value="1"/>
</dbReference>
<dbReference type="SMART" id="SM00100">
    <property type="entry name" value="cNMP"/>
    <property type="match status" value="1"/>
</dbReference>
<dbReference type="PROSITE" id="PS50042">
    <property type="entry name" value="CNMP_BINDING_3"/>
    <property type="match status" value="1"/>
</dbReference>
<evidence type="ECO:0000256" key="2">
    <source>
        <dbReference type="ARBA" id="ARBA00023125"/>
    </source>
</evidence>
<dbReference type="AlphaFoldDB" id="A0A1I1Z8V9"/>
<keyword evidence="8" id="KW-1185">Reference proteome</keyword>
<feature type="domain" description="Cyclic nucleotide-binding" evidence="5">
    <location>
        <begin position="23"/>
        <end position="95"/>
    </location>
</feature>
<keyword evidence="2" id="KW-0238">DNA-binding</keyword>
<dbReference type="InterPro" id="IPR050397">
    <property type="entry name" value="Env_Response_Regulators"/>
</dbReference>
<keyword evidence="3" id="KW-0010">Activator</keyword>
<dbReference type="PANTHER" id="PTHR24567:SF74">
    <property type="entry name" value="HTH-TYPE TRANSCRIPTIONAL REGULATOR ARCR"/>
    <property type="match status" value="1"/>
</dbReference>
<dbReference type="InterPro" id="IPR000595">
    <property type="entry name" value="cNMP-bd_dom"/>
</dbReference>